<accession>A0A0R1MIV8</accession>
<gene>
    <name evidence="1" type="ORF">FC92_GL001034</name>
</gene>
<dbReference type="AlphaFoldDB" id="A0A0R1MIV8"/>
<name>A0A0R1MIV8_9LACO</name>
<keyword evidence="2" id="KW-1185">Reference proteome</keyword>
<organism evidence="1 2">
    <name type="scientific">Liquorilactobacillus hordei DSM 19519</name>
    <dbReference type="NCBI Taxonomy" id="1423759"/>
    <lineage>
        <taxon>Bacteria</taxon>
        <taxon>Bacillati</taxon>
        <taxon>Bacillota</taxon>
        <taxon>Bacilli</taxon>
        <taxon>Lactobacillales</taxon>
        <taxon>Lactobacillaceae</taxon>
        <taxon>Liquorilactobacillus</taxon>
    </lineage>
</organism>
<dbReference type="Proteomes" id="UP000051448">
    <property type="component" value="Unassembled WGS sequence"/>
</dbReference>
<dbReference type="EMBL" id="AZDX01000003">
    <property type="protein sequence ID" value="KRL07965.1"/>
    <property type="molecule type" value="Genomic_DNA"/>
</dbReference>
<dbReference type="STRING" id="1423759.FC92_GL001034"/>
<evidence type="ECO:0000313" key="1">
    <source>
        <dbReference type="EMBL" id="KRL07965.1"/>
    </source>
</evidence>
<evidence type="ECO:0000313" key="2">
    <source>
        <dbReference type="Proteomes" id="UP000051448"/>
    </source>
</evidence>
<sequence length="119" mass="14040">MKGRPMKLSLWIEKREKKKIKLNMWQSIVLRQEVKSAVRAGYDGIVKPIKDLDDLIKCVNWCKRENLSYARIFENSISIYWVYALPEDNKNYKYLFPVGKHPLSLVENRHSPFGVGNKK</sequence>
<protein>
    <submittedName>
        <fullName evidence="1">Uncharacterized protein</fullName>
    </submittedName>
</protein>
<comment type="caution">
    <text evidence="1">The sequence shown here is derived from an EMBL/GenBank/DDBJ whole genome shotgun (WGS) entry which is preliminary data.</text>
</comment>
<dbReference type="PATRIC" id="fig|1423759.3.peg.1090"/>
<proteinExistence type="predicted"/>
<reference evidence="1 2" key="1">
    <citation type="journal article" date="2015" name="Genome Announc.">
        <title>Expanding the biotechnology potential of lactobacilli through comparative genomics of 213 strains and associated genera.</title>
        <authorList>
            <person name="Sun Z."/>
            <person name="Harris H.M."/>
            <person name="McCann A."/>
            <person name="Guo C."/>
            <person name="Argimon S."/>
            <person name="Zhang W."/>
            <person name="Yang X."/>
            <person name="Jeffery I.B."/>
            <person name="Cooney J.C."/>
            <person name="Kagawa T.F."/>
            <person name="Liu W."/>
            <person name="Song Y."/>
            <person name="Salvetti E."/>
            <person name="Wrobel A."/>
            <person name="Rasinkangas P."/>
            <person name="Parkhill J."/>
            <person name="Rea M.C."/>
            <person name="O'Sullivan O."/>
            <person name="Ritari J."/>
            <person name="Douillard F.P."/>
            <person name="Paul Ross R."/>
            <person name="Yang R."/>
            <person name="Briner A.E."/>
            <person name="Felis G.E."/>
            <person name="de Vos W.M."/>
            <person name="Barrangou R."/>
            <person name="Klaenhammer T.R."/>
            <person name="Caufield P.W."/>
            <person name="Cui Y."/>
            <person name="Zhang H."/>
            <person name="O'Toole P.W."/>
        </authorList>
    </citation>
    <scope>NUCLEOTIDE SEQUENCE [LARGE SCALE GENOMIC DNA]</scope>
    <source>
        <strain evidence="1 2">DSM 19519</strain>
    </source>
</reference>